<feature type="transmembrane region" description="Helical" evidence="6">
    <location>
        <begin position="44"/>
        <end position="65"/>
    </location>
</feature>
<keyword evidence="3 6" id="KW-0812">Transmembrane</keyword>
<evidence type="ECO:0000256" key="5">
    <source>
        <dbReference type="ARBA" id="ARBA00023136"/>
    </source>
</evidence>
<evidence type="ECO:0000313" key="7">
    <source>
        <dbReference type="EMBL" id="NUI81611.1"/>
    </source>
</evidence>
<evidence type="ECO:0000256" key="3">
    <source>
        <dbReference type="ARBA" id="ARBA00022692"/>
    </source>
</evidence>
<feature type="transmembrane region" description="Helical" evidence="6">
    <location>
        <begin position="12"/>
        <end position="32"/>
    </location>
</feature>
<dbReference type="InterPro" id="IPR050833">
    <property type="entry name" value="Poly_Biosynth_Transport"/>
</dbReference>
<dbReference type="EMBL" id="JABVEG010000001">
    <property type="protein sequence ID" value="NUI81611.1"/>
    <property type="molecule type" value="Genomic_DNA"/>
</dbReference>
<comment type="caution">
    <text evidence="7">The sequence shown here is derived from an EMBL/GenBank/DDBJ whole genome shotgun (WGS) entry which is preliminary data.</text>
</comment>
<evidence type="ECO:0000256" key="1">
    <source>
        <dbReference type="ARBA" id="ARBA00004651"/>
    </source>
</evidence>
<reference evidence="7 8" key="1">
    <citation type="submission" date="2020-06" db="EMBL/GenBank/DDBJ databases">
        <title>Staphylococcus borealis sp. nov. -A novel member of the Staphylococcaceae family isolated from skin and blood in humans.</title>
        <authorList>
            <person name="Pain M."/>
            <person name="Wolden R."/>
            <person name="Jaen-Luchoro D."/>
            <person name="Salva-Serra F."/>
            <person name="Iglesias B.P."/>
            <person name="Karlsson R."/>
            <person name="Klingenberg C."/>
            <person name="Cavanagh J.P."/>
        </authorList>
    </citation>
    <scope>NUCLEOTIDE SEQUENCE [LARGE SCALE GENOMIC DNA]</scope>
    <source>
        <strain evidence="7 8">58-22</strain>
    </source>
</reference>
<sequence length="398" mass="45336">MSKKLFIIDTLKTISSSLLIALGLQFISYPFIHRILGDKEFGQILTIYTIITISSVVLGNTLNNIRLINVNYYSADYYYSKFRKVLHISVVIETLILFIIFQTFFNLRVLDTLLILVINYFMCLRVYLNVFFRMKLDYNKILYVAIIQFIGMMIGLLIFLIVHYWVIVFLVSESFALLYTVYELRRVKTQSHNANSKPIVKDFIMLLSTNGLNNINLYLDRLIILPIIGGEAVTLAFLATFIGKMLATFMSPINNVLLSYISVNSNLNKFKQYVNVNIVCFIAMLIVLVISYPLTIFVVSKLYQVDVNNIKNFIIIGNLGVLVNSVTIAIQALNTRYASITKQANYIATHTIIYIILSLFLTNSYGLAGFFVTMLISNVIKFLVLNAMGFKNAKKSAS</sequence>
<dbReference type="GeneID" id="74185443"/>
<comment type="subcellular location">
    <subcellularLocation>
        <location evidence="1">Cell membrane</location>
        <topology evidence="1">Multi-pass membrane protein</topology>
    </subcellularLocation>
</comment>
<feature type="transmembrane region" description="Helical" evidence="6">
    <location>
        <begin position="113"/>
        <end position="132"/>
    </location>
</feature>
<evidence type="ECO:0000256" key="2">
    <source>
        <dbReference type="ARBA" id="ARBA00022475"/>
    </source>
</evidence>
<evidence type="ECO:0000313" key="8">
    <source>
        <dbReference type="Proteomes" id="UP000610527"/>
    </source>
</evidence>
<evidence type="ECO:0000256" key="6">
    <source>
        <dbReference type="SAM" id="Phobius"/>
    </source>
</evidence>
<feature type="transmembrane region" description="Helical" evidence="6">
    <location>
        <begin position="312"/>
        <end position="332"/>
    </location>
</feature>
<feature type="transmembrane region" description="Helical" evidence="6">
    <location>
        <begin position="222"/>
        <end position="243"/>
    </location>
</feature>
<keyword evidence="2" id="KW-1003">Cell membrane</keyword>
<accession>A0ABX2LH33</accession>
<keyword evidence="4 6" id="KW-1133">Transmembrane helix</keyword>
<evidence type="ECO:0000256" key="4">
    <source>
        <dbReference type="ARBA" id="ARBA00022989"/>
    </source>
</evidence>
<dbReference type="PANTHER" id="PTHR30250">
    <property type="entry name" value="PST FAMILY PREDICTED COLANIC ACID TRANSPORTER"/>
    <property type="match status" value="1"/>
</dbReference>
<feature type="transmembrane region" description="Helical" evidence="6">
    <location>
        <begin position="85"/>
        <end position="107"/>
    </location>
</feature>
<gene>
    <name evidence="7" type="ORF">HUN84_02390</name>
</gene>
<organism evidence="7 8">
    <name type="scientific">Staphylococcus borealis</name>
    <dbReference type="NCBI Taxonomy" id="2742203"/>
    <lineage>
        <taxon>Bacteria</taxon>
        <taxon>Bacillati</taxon>
        <taxon>Bacillota</taxon>
        <taxon>Bacilli</taxon>
        <taxon>Bacillales</taxon>
        <taxon>Staphylococcaceae</taxon>
        <taxon>Staphylococcus</taxon>
    </lineage>
</organism>
<keyword evidence="5 6" id="KW-0472">Membrane</keyword>
<protein>
    <submittedName>
        <fullName evidence="7">Capsular biosynthesis protein</fullName>
    </submittedName>
</protein>
<feature type="transmembrane region" description="Helical" evidence="6">
    <location>
        <begin position="344"/>
        <end position="361"/>
    </location>
</feature>
<feature type="transmembrane region" description="Helical" evidence="6">
    <location>
        <begin position="279"/>
        <end position="300"/>
    </location>
</feature>
<dbReference type="Proteomes" id="UP000610527">
    <property type="component" value="Unassembled WGS sequence"/>
</dbReference>
<dbReference type="RefSeq" id="WP_053028967.1">
    <property type="nucleotide sequence ID" value="NZ_CUEE01000001.1"/>
</dbReference>
<proteinExistence type="predicted"/>
<feature type="transmembrane region" description="Helical" evidence="6">
    <location>
        <begin position="367"/>
        <end position="388"/>
    </location>
</feature>
<dbReference type="PANTHER" id="PTHR30250:SF11">
    <property type="entry name" value="O-ANTIGEN TRANSPORTER-RELATED"/>
    <property type="match status" value="1"/>
</dbReference>
<feature type="transmembrane region" description="Helical" evidence="6">
    <location>
        <begin position="141"/>
        <end position="158"/>
    </location>
</feature>
<keyword evidence="8" id="KW-1185">Reference proteome</keyword>
<name>A0ABX2LH33_9STAP</name>